<evidence type="ECO:0000313" key="2">
    <source>
        <dbReference type="Proteomes" id="UP000789702"/>
    </source>
</evidence>
<feature type="non-terminal residue" evidence="1">
    <location>
        <position position="55"/>
    </location>
</feature>
<dbReference type="EMBL" id="CAJVPU010025805">
    <property type="protein sequence ID" value="CAG8697488.1"/>
    <property type="molecule type" value="Genomic_DNA"/>
</dbReference>
<accession>A0ACA9PB78</accession>
<protein>
    <submittedName>
        <fullName evidence="1">5278_t:CDS:1</fullName>
    </submittedName>
</protein>
<name>A0ACA9PB78_9GLOM</name>
<reference evidence="1" key="1">
    <citation type="submission" date="2021-06" db="EMBL/GenBank/DDBJ databases">
        <authorList>
            <person name="Kallberg Y."/>
            <person name="Tangrot J."/>
            <person name="Rosling A."/>
        </authorList>
    </citation>
    <scope>NUCLEOTIDE SEQUENCE</scope>
    <source>
        <strain evidence="1">IL203A</strain>
    </source>
</reference>
<proteinExistence type="predicted"/>
<sequence length="55" mass="6309">GFQSTIVYKDDYESETTHYKFLCLGNEKIATKVSDNFKPKFRVSFGPIATNMVEI</sequence>
<gene>
    <name evidence="1" type="ORF">DHETER_LOCUS11583</name>
</gene>
<evidence type="ECO:0000313" key="1">
    <source>
        <dbReference type="EMBL" id="CAG8697488.1"/>
    </source>
</evidence>
<feature type="non-terminal residue" evidence="1">
    <location>
        <position position="1"/>
    </location>
</feature>
<organism evidence="1 2">
    <name type="scientific">Dentiscutata heterogama</name>
    <dbReference type="NCBI Taxonomy" id="1316150"/>
    <lineage>
        <taxon>Eukaryota</taxon>
        <taxon>Fungi</taxon>
        <taxon>Fungi incertae sedis</taxon>
        <taxon>Mucoromycota</taxon>
        <taxon>Glomeromycotina</taxon>
        <taxon>Glomeromycetes</taxon>
        <taxon>Diversisporales</taxon>
        <taxon>Gigasporaceae</taxon>
        <taxon>Dentiscutata</taxon>
    </lineage>
</organism>
<keyword evidence="2" id="KW-1185">Reference proteome</keyword>
<dbReference type="Proteomes" id="UP000789702">
    <property type="component" value="Unassembled WGS sequence"/>
</dbReference>
<comment type="caution">
    <text evidence="1">The sequence shown here is derived from an EMBL/GenBank/DDBJ whole genome shotgun (WGS) entry which is preliminary data.</text>
</comment>